<sequence length="779" mass="87298">MLLLVFSSHTIHSFHGDSSLKEFIYGEINWYNSLSNSSLARSIVSSLSKNSSLARSVGFHPSKNSSLASSSLTVCPSRPVEIIGGNCYSLPMTYSTSCVPATPIENRRPSMQLPWLMLAPGRTVNRFCSLWEKKGSCEKDGSGTCQSGLVESIISDLGGCKPLAPKRCYTGLISDVVLSSSPVDDDCIAVVSYGFYDKLAFCRRTRRDDDRPNCWIPLHSPFILYRQIVYHSGKKLFYTIGGEMVQELEAWDLHNDPIKRFHIEDQSQVLRNIRDFPGHLKDVDLEDLDHSVELVPRIHLVYDHQSQELFIVKRNVLVTNNVSTIYGVPHIKDPDVITHKTLSFDVFKVNFINDHLVKVQYLEESIGNRAFFVGKQRSFVLSTTEFPELRPGSIYFADDKYEWKYNLAGHDTGIYDYQENCIINKLESISPANSWFIPDVDAPDVNGTFSVGFKTFLCHSGGVVNFFFCRISLSTSELGARSSGQVLSDRDNVCRVRLHAIDPCGPTLPHAYWEFQCTALPFMYLLYKDYQTSSVTSDSATTWTFTSAKLKTRNLFQVDVNTQQKIENITTKTLSLIYNPFTTITCEAAAASWKKALILNFRVPDRSGELELQYLHEYSGISTSIELAANPIVNFSGVVGTNVLSLGTDVSFDTKLGTFTKCSAGLSYTNDDGIVTSCNLNDKGPRISYYSTLKHMQNTDVGLEVARSFSNNETTITAGTKIKLDERTTVKARWNNFGKATALLQHEWHPNSLFTLWGEIDTKATRPKCGWTVSLFGIP</sequence>
<dbReference type="EMBL" id="MLFT02000002">
    <property type="protein sequence ID" value="PHT57209.1"/>
    <property type="molecule type" value="Genomic_DNA"/>
</dbReference>
<dbReference type="InterPro" id="IPR023614">
    <property type="entry name" value="Porin_dom_sf"/>
</dbReference>
<protein>
    <submittedName>
        <fullName evidence="3">Mitochondrial outer membrane protein porin of 36 kDa</fullName>
    </submittedName>
</protein>
<dbReference type="PANTHER" id="PTHR11743:SF56">
    <property type="entry name" value="MITOCHONDRIAL OUTER MEMBRANE PROTEIN PORIN OF 34 KDA"/>
    <property type="match status" value="1"/>
</dbReference>
<gene>
    <name evidence="3" type="ORF">CQW23_05695</name>
</gene>
<reference evidence="4" key="2">
    <citation type="journal article" date="2017" name="J. Anim. Genet.">
        <title>Multiple reference genome sequences of hot pepper reveal the massive evolution of plant disease resistance genes by retroduplication.</title>
        <authorList>
            <person name="Kim S."/>
            <person name="Park J."/>
            <person name="Yeom S.-I."/>
            <person name="Kim Y.-M."/>
            <person name="Seo E."/>
            <person name="Kim K.-T."/>
            <person name="Kim M.-S."/>
            <person name="Lee J.M."/>
            <person name="Cheong K."/>
            <person name="Shin H.-S."/>
            <person name="Kim S.-B."/>
            <person name="Han K."/>
            <person name="Lee J."/>
            <person name="Park M."/>
            <person name="Lee H.-A."/>
            <person name="Lee H.-Y."/>
            <person name="Lee Y."/>
            <person name="Oh S."/>
            <person name="Lee J.H."/>
            <person name="Choi E."/>
            <person name="Choi E."/>
            <person name="Lee S.E."/>
            <person name="Jeon J."/>
            <person name="Kim H."/>
            <person name="Choi G."/>
            <person name="Song H."/>
            <person name="Lee J."/>
            <person name="Lee S.-C."/>
            <person name="Kwon J.-K."/>
            <person name="Lee H.-Y."/>
            <person name="Koo N."/>
            <person name="Hong Y."/>
            <person name="Kim R.W."/>
            <person name="Kang W.-H."/>
            <person name="Huh J.H."/>
            <person name="Kang B.-C."/>
            <person name="Yang T.-J."/>
            <person name="Lee Y.-H."/>
            <person name="Bennetzen J.L."/>
            <person name="Choi D."/>
        </authorList>
    </citation>
    <scope>NUCLEOTIDE SEQUENCE [LARGE SCALE GENOMIC DNA]</scope>
    <source>
        <strain evidence="4">cv. PBC81</strain>
    </source>
</reference>
<dbReference type="GO" id="GO:0008308">
    <property type="term" value="F:voltage-gated monoatomic anion channel activity"/>
    <property type="evidence" value="ECO:0007669"/>
    <property type="project" value="InterPro"/>
</dbReference>
<dbReference type="GO" id="GO:0005741">
    <property type="term" value="C:mitochondrial outer membrane"/>
    <property type="evidence" value="ECO:0007669"/>
    <property type="project" value="InterPro"/>
</dbReference>
<evidence type="ECO:0000313" key="4">
    <source>
        <dbReference type="Proteomes" id="UP000224567"/>
    </source>
</evidence>
<dbReference type="Pfam" id="PF03478">
    <property type="entry name" value="Beta-prop_KIB1-4"/>
    <property type="match status" value="1"/>
</dbReference>
<name>A0A2G2XIB3_CAPBA</name>
<dbReference type="InterPro" id="IPR001925">
    <property type="entry name" value="Porin_Euk"/>
</dbReference>
<evidence type="ECO:0000313" key="3">
    <source>
        <dbReference type="EMBL" id="PHT57209.1"/>
    </source>
</evidence>
<dbReference type="CDD" id="cd07306">
    <property type="entry name" value="Porin3_VDAC"/>
    <property type="match status" value="1"/>
</dbReference>
<dbReference type="AlphaFoldDB" id="A0A2G2XIB3"/>
<dbReference type="InterPro" id="IPR027246">
    <property type="entry name" value="Porin_Euk/Tom40"/>
</dbReference>
<dbReference type="Pfam" id="PF01459">
    <property type="entry name" value="Porin_3"/>
    <property type="match status" value="1"/>
</dbReference>
<evidence type="ECO:0000256" key="1">
    <source>
        <dbReference type="ARBA" id="ARBA00009624"/>
    </source>
</evidence>
<reference evidence="3 4" key="1">
    <citation type="journal article" date="2017" name="Genome Biol.">
        <title>New reference genome sequences of hot pepper reveal the massive evolution of plant disease-resistance genes by retroduplication.</title>
        <authorList>
            <person name="Kim S."/>
            <person name="Park J."/>
            <person name="Yeom S.I."/>
            <person name="Kim Y.M."/>
            <person name="Seo E."/>
            <person name="Kim K.T."/>
            <person name="Kim M.S."/>
            <person name="Lee J.M."/>
            <person name="Cheong K."/>
            <person name="Shin H.S."/>
            <person name="Kim S.B."/>
            <person name="Han K."/>
            <person name="Lee J."/>
            <person name="Park M."/>
            <person name="Lee H.A."/>
            <person name="Lee H.Y."/>
            <person name="Lee Y."/>
            <person name="Oh S."/>
            <person name="Lee J.H."/>
            <person name="Choi E."/>
            <person name="Choi E."/>
            <person name="Lee S.E."/>
            <person name="Jeon J."/>
            <person name="Kim H."/>
            <person name="Choi G."/>
            <person name="Song H."/>
            <person name="Lee J."/>
            <person name="Lee S.C."/>
            <person name="Kwon J.K."/>
            <person name="Lee H.Y."/>
            <person name="Koo N."/>
            <person name="Hong Y."/>
            <person name="Kim R.W."/>
            <person name="Kang W.H."/>
            <person name="Huh J.H."/>
            <person name="Kang B.C."/>
            <person name="Yang T.J."/>
            <person name="Lee Y.H."/>
            <person name="Bennetzen J.L."/>
            <person name="Choi D."/>
        </authorList>
    </citation>
    <scope>NUCLEOTIDE SEQUENCE [LARGE SCALE GENOMIC DNA]</scope>
    <source>
        <strain evidence="4">cv. PBC81</strain>
    </source>
</reference>
<dbReference type="Gene3D" id="2.40.160.10">
    <property type="entry name" value="Porin"/>
    <property type="match status" value="1"/>
</dbReference>
<dbReference type="InterPro" id="IPR005174">
    <property type="entry name" value="KIB1-4_b-propeller"/>
</dbReference>
<dbReference type="OrthoDB" id="7827681at2759"/>
<evidence type="ECO:0000259" key="2">
    <source>
        <dbReference type="Pfam" id="PF03478"/>
    </source>
</evidence>
<organism evidence="3 4">
    <name type="scientific">Capsicum baccatum</name>
    <name type="common">Peruvian pepper</name>
    <dbReference type="NCBI Taxonomy" id="33114"/>
    <lineage>
        <taxon>Eukaryota</taxon>
        <taxon>Viridiplantae</taxon>
        <taxon>Streptophyta</taxon>
        <taxon>Embryophyta</taxon>
        <taxon>Tracheophyta</taxon>
        <taxon>Spermatophyta</taxon>
        <taxon>Magnoliopsida</taxon>
        <taxon>eudicotyledons</taxon>
        <taxon>Gunneridae</taxon>
        <taxon>Pentapetalae</taxon>
        <taxon>asterids</taxon>
        <taxon>lamiids</taxon>
        <taxon>Solanales</taxon>
        <taxon>Solanaceae</taxon>
        <taxon>Solanoideae</taxon>
        <taxon>Capsiceae</taxon>
        <taxon>Capsicum</taxon>
    </lineage>
</organism>
<accession>A0A2G2XIB3</accession>
<proteinExistence type="inferred from homology"/>
<keyword evidence="4" id="KW-1185">Reference proteome</keyword>
<dbReference type="STRING" id="33114.A0A2G2XIB3"/>
<comment type="caution">
    <text evidence="3">The sequence shown here is derived from an EMBL/GenBank/DDBJ whole genome shotgun (WGS) entry which is preliminary data.</text>
</comment>
<dbReference type="PANTHER" id="PTHR11743">
    <property type="entry name" value="VOLTAGE-DEPENDENT ANION-SELECTIVE CHANNEL"/>
    <property type="match status" value="1"/>
</dbReference>
<feature type="domain" description="KIB1-4 beta-propeller" evidence="2">
    <location>
        <begin position="169"/>
        <end position="416"/>
    </location>
</feature>
<comment type="similarity">
    <text evidence="1">Belongs to the eukaryotic mitochondrial porin (TC 1.B.8.1) family.</text>
</comment>
<dbReference type="Proteomes" id="UP000224567">
    <property type="component" value="Unassembled WGS sequence"/>
</dbReference>